<dbReference type="KEGG" id="vfa:MM35RIKEN_16290"/>
<dbReference type="RefSeq" id="WP_212821027.1">
    <property type="nucleotide sequence ID" value="NZ_AP023416.1"/>
</dbReference>
<dbReference type="InterPro" id="IPR010982">
    <property type="entry name" value="Lambda_DNA-bd_dom_sf"/>
</dbReference>
<feature type="transmembrane region" description="Helical" evidence="1">
    <location>
        <begin position="123"/>
        <end position="145"/>
    </location>
</feature>
<keyword evidence="1" id="KW-0812">Transmembrane</keyword>
<dbReference type="Proteomes" id="UP000681343">
    <property type="component" value="Plasmid pMM35_01"/>
</dbReference>
<dbReference type="AlphaFoldDB" id="A0A810PZB1"/>
<dbReference type="EMBL" id="AP023416">
    <property type="protein sequence ID" value="BCK79437.1"/>
    <property type="molecule type" value="Genomic_DNA"/>
</dbReference>
<reference evidence="3" key="1">
    <citation type="submission" date="2020-09" db="EMBL/GenBank/DDBJ databases">
        <title>New species isolated from human feces.</title>
        <authorList>
            <person name="Kitahara M."/>
            <person name="Shigeno Y."/>
            <person name="Shime M."/>
            <person name="Matsumoto Y."/>
            <person name="Nakamura S."/>
            <person name="Motooka D."/>
            <person name="Fukuoka S."/>
            <person name="Nishikawa H."/>
            <person name="Benno Y."/>
        </authorList>
    </citation>
    <scope>NUCLEOTIDE SEQUENCE</scope>
    <source>
        <strain evidence="3">MM35</strain>
        <plasmid evidence="3">pMM35_01</plasmid>
    </source>
</reference>
<evidence type="ECO:0000256" key="1">
    <source>
        <dbReference type="SAM" id="Phobius"/>
    </source>
</evidence>
<feature type="transmembrane region" description="Helical" evidence="1">
    <location>
        <begin position="165"/>
        <end position="186"/>
    </location>
</feature>
<proteinExistence type="predicted"/>
<evidence type="ECO:0000259" key="2">
    <source>
        <dbReference type="PROSITE" id="PS50943"/>
    </source>
</evidence>
<dbReference type="Gene3D" id="1.10.260.40">
    <property type="entry name" value="lambda repressor-like DNA-binding domains"/>
    <property type="match status" value="1"/>
</dbReference>
<feature type="domain" description="HTH cro/C1-type" evidence="2">
    <location>
        <begin position="10"/>
        <end position="64"/>
    </location>
</feature>
<sequence length="197" mass="21568">MEKTLQDICREAKEDQHLTTQDLADLTDLSSSTISNYFSASSKDPSLYKMGLICAALGVSIDEYFGIVKRPSTEEQLAEAHRAMADADAKHSADLRIAHLEGGIEQLTGSVAKHEKKERVLQILVYILAVSLSISVSIIFGYLAFDSSVPHTGLIRNGKITSLGWMLFALLAVGIGVIIAALINALRYYRCHQTDKI</sequence>
<dbReference type="GO" id="GO:0003677">
    <property type="term" value="F:DNA binding"/>
    <property type="evidence" value="ECO:0007669"/>
    <property type="project" value="InterPro"/>
</dbReference>
<keyword evidence="1" id="KW-0472">Membrane</keyword>
<geneLocation type="plasmid" evidence="3 4">
    <name>pMM35_01</name>
</geneLocation>
<evidence type="ECO:0000313" key="4">
    <source>
        <dbReference type="Proteomes" id="UP000681343"/>
    </source>
</evidence>
<keyword evidence="1" id="KW-1133">Transmembrane helix</keyword>
<accession>A0A810PZB1</accession>
<name>A0A810PZB1_9FIRM</name>
<dbReference type="Pfam" id="PF01381">
    <property type="entry name" value="HTH_3"/>
    <property type="match status" value="1"/>
</dbReference>
<gene>
    <name evidence="3" type="ORF">MM35RIKEN_16290</name>
</gene>
<dbReference type="SMART" id="SM00530">
    <property type="entry name" value="HTH_XRE"/>
    <property type="match status" value="1"/>
</dbReference>
<keyword evidence="4" id="KW-1185">Reference proteome</keyword>
<dbReference type="SUPFAM" id="SSF47413">
    <property type="entry name" value="lambda repressor-like DNA-binding domains"/>
    <property type="match status" value="1"/>
</dbReference>
<protein>
    <recommendedName>
        <fullName evidence="2">HTH cro/C1-type domain-containing protein</fullName>
    </recommendedName>
</protein>
<dbReference type="CDD" id="cd00093">
    <property type="entry name" value="HTH_XRE"/>
    <property type="match status" value="1"/>
</dbReference>
<keyword evidence="3" id="KW-0614">Plasmid</keyword>
<dbReference type="PROSITE" id="PS50943">
    <property type="entry name" value="HTH_CROC1"/>
    <property type="match status" value="1"/>
</dbReference>
<organism evidence="3 4">
    <name type="scientific">Vescimonas fastidiosa</name>
    <dbReference type="NCBI Taxonomy" id="2714353"/>
    <lineage>
        <taxon>Bacteria</taxon>
        <taxon>Bacillati</taxon>
        <taxon>Bacillota</taxon>
        <taxon>Clostridia</taxon>
        <taxon>Eubacteriales</taxon>
        <taxon>Oscillospiraceae</taxon>
        <taxon>Vescimonas</taxon>
    </lineage>
</organism>
<evidence type="ECO:0000313" key="3">
    <source>
        <dbReference type="EMBL" id="BCK79437.1"/>
    </source>
</evidence>
<dbReference type="InterPro" id="IPR001387">
    <property type="entry name" value="Cro/C1-type_HTH"/>
</dbReference>